<evidence type="ECO:0000256" key="1">
    <source>
        <dbReference type="SAM" id="Phobius"/>
    </source>
</evidence>
<keyword evidence="3" id="KW-1185">Reference proteome</keyword>
<dbReference type="RefSeq" id="WP_327597447.1">
    <property type="nucleotide sequence ID" value="NZ_JAYXHS010000001.1"/>
</dbReference>
<dbReference type="EMBL" id="JAYXHS010000001">
    <property type="protein sequence ID" value="MEC5384469.1"/>
    <property type="molecule type" value="Genomic_DNA"/>
</dbReference>
<gene>
    <name evidence="2" type="ORF">VVD49_01970</name>
</gene>
<evidence type="ECO:0000313" key="2">
    <source>
        <dbReference type="EMBL" id="MEC5384469.1"/>
    </source>
</evidence>
<dbReference type="Proteomes" id="UP001331561">
    <property type="component" value="Unassembled WGS sequence"/>
</dbReference>
<sequence length="160" mass="17901">MTELQALLKNIPILPDWAKLVVVNLLGVYVVLQAIHLILKKLQSPEIRSALNVVKNLSGEALRTASRSLQLPVERPRLALLSLVLNAALYYVFALIFFAYFGFLLILASTAPNTSLANRLIAFAASAFFIIVTRWYYASAERQRIAVVERWKALGSERDS</sequence>
<reference evidence="2 3" key="1">
    <citation type="submission" date="2024-01" db="EMBL/GenBank/DDBJ databases">
        <title>Uliginosibacterium soil sp. nov.</title>
        <authorList>
            <person name="Lv Y."/>
        </authorList>
    </citation>
    <scope>NUCLEOTIDE SEQUENCE [LARGE SCALE GENOMIC DNA]</scope>
    <source>
        <strain evidence="2 3">H3</strain>
    </source>
</reference>
<accession>A0ABU6JYI2</accession>
<comment type="caution">
    <text evidence="2">The sequence shown here is derived from an EMBL/GenBank/DDBJ whole genome shotgun (WGS) entry which is preliminary data.</text>
</comment>
<keyword evidence="1" id="KW-1133">Transmembrane helix</keyword>
<keyword evidence="1" id="KW-0472">Membrane</keyword>
<organism evidence="2 3">
    <name type="scientific">Uliginosibacterium silvisoli</name>
    <dbReference type="NCBI Taxonomy" id="3114758"/>
    <lineage>
        <taxon>Bacteria</taxon>
        <taxon>Pseudomonadati</taxon>
        <taxon>Pseudomonadota</taxon>
        <taxon>Betaproteobacteria</taxon>
        <taxon>Rhodocyclales</taxon>
        <taxon>Zoogloeaceae</taxon>
        <taxon>Uliginosibacterium</taxon>
    </lineage>
</organism>
<proteinExistence type="predicted"/>
<feature type="transmembrane region" description="Helical" evidence="1">
    <location>
        <begin position="120"/>
        <end position="137"/>
    </location>
</feature>
<protein>
    <submittedName>
        <fullName evidence="2">Uncharacterized protein</fullName>
    </submittedName>
</protein>
<name>A0ABU6JYI2_9RHOO</name>
<feature type="transmembrane region" description="Helical" evidence="1">
    <location>
        <begin position="20"/>
        <end position="39"/>
    </location>
</feature>
<evidence type="ECO:0000313" key="3">
    <source>
        <dbReference type="Proteomes" id="UP001331561"/>
    </source>
</evidence>
<keyword evidence="1" id="KW-0812">Transmembrane</keyword>
<feature type="transmembrane region" description="Helical" evidence="1">
    <location>
        <begin position="78"/>
        <end position="108"/>
    </location>
</feature>